<comment type="caution">
    <text evidence="2">The sequence shown here is derived from an EMBL/GenBank/DDBJ whole genome shotgun (WGS) entry which is preliminary data.</text>
</comment>
<evidence type="ECO:0000313" key="2">
    <source>
        <dbReference type="EMBL" id="MCI32888.1"/>
    </source>
</evidence>
<accession>A0A392R8D1</accession>
<feature type="non-terminal residue" evidence="2">
    <location>
        <position position="140"/>
    </location>
</feature>
<keyword evidence="3" id="KW-1185">Reference proteome</keyword>
<feature type="compositionally biased region" description="Acidic residues" evidence="1">
    <location>
        <begin position="29"/>
        <end position="44"/>
    </location>
</feature>
<sequence length="140" mass="16239">MDDRQGGTFTTTTQTNPEEQNVVNNSNEECGESGEGVEENEEERMFDGCGVEKIMEEIETPHKVELSQELPYTVDDEKVMMVAEKNEGLLDKEMSIEQKREIENKAEIDRVIDEICALFNKKELGRIWTPQHLYLKFMEF</sequence>
<name>A0A392R8D1_9FABA</name>
<evidence type="ECO:0000313" key="3">
    <source>
        <dbReference type="Proteomes" id="UP000265520"/>
    </source>
</evidence>
<feature type="compositionally biased region" description="Low complexity" evidence="1">
    <location>
        <begin position="1"/>
        <end position="28"/>
    </location>
</feature>
<dbReference type="EMBL" id="LXQA010199611">
    <property type="protein sequence ID" value="MCI32888.1"/>
    <property type="molecule type" value="Genomic_DNA"/>
</dbReference>
<dbReference type="Proteomes" id="UP000265520">
    <property type="component" value="Unassembled WGS sequence"/>
</dbReference>
<reference evidence="2 3" key="1">
    <citation type="journal article" date="2018" name="Front. Plant Sci.">
        <title>Red Clover (Trifolium pratense) and Zigzag Clover (T. medium) - A Picture of Genomic Similarities and Differences.</title>
        <authorList>
            <person name="Dluhosova J."/>
            <person name="Istvanek J."/>
            <person name="Nedelnik J."/>
            <person name="Repkova J."/>
        </authorList>
    </citation>
    <scope>NUCLEOTIDE SEQUENCE [LARGE SCALE GENOMIC DNA]</scope>
    <source>
        <strain evidence="3">cv. 10/8</strain>
        <tissue evidence="2">Leaf</tissue>
    </source>
</reference>
<dbReference type="AlphaFoldDB" id="A0A392R8D1"/>
<evidence type="ECO:0000256" key="1">
    <source>
        <dbReference type="SAM" id="MobiDB-lite"/>
    </source>
</evidence>
<protein>
    <submittedName>
        <fullName evidence="2">Resistance protein</fullName>
    </submittedName>
</protein>
<feature type="region of interest" description="Disordered" evidence="1">
    <location>
        <begin position="1"/>
        <end position="44"/>
    </location>
</feature>
<organism evidence="2 3">
    <name type="scientific">Trifolium medium</name>
    <dbReference type="NCBI Taxonomy" id="97028"/>
    <lineage>
        <taxon>Eukaryota</taxon>
        <taxon>Viridiplantae</taxon>
        <taxon>Streptophyta</taxon>
        <taxon>Embryophyta</taxon>
        <taxon>Tracheophyta</taxon>
        <taxon>Spermatophyta</taxon>
        <taxon>Magnoliopsida</taxon>
        <taxon>eudicotyledons</taxon>
        <taxon>Gunneridae</taxon>
        <taxon>Pentapetalae</taxon>
        <taxon>rosids</taxon>
        <taxon>fabids</taxon>
        <taxon>Fabales</taxon>
        <taxon>Fabaceae</taxon>
        <taxon>Papilionoideae</taxon>
        <taxon>50 kb inversion clade</taxon>
        <taxon>NPAAA clade</taxon>
        <taxon>Hologalegina</taxon>
        <taxon>IRL clade</taxon>
        <taxon>Trifolieae</taxon>
        <taxon>Trifolium</taxon>
    </lineage>
</organism>
<proteinExistence type="predicted"/>